<sequence length="44" mass="5110">MSLLNKPAFIMHIRSAVLILKQFTHAARLHGSVGNQLHWNWMLK</sequence>
<dbReference type="AlphaFoldDB" id="A0A2A5T2R0"/>
<evidence type="ECO:0000313" key="1">
    <source>
        <dbReference type="EMBL" id="PCS22434.1"/>
    </source>
</evidence>
<gene>
    <name evidence="1" type="ORF">BTN49_1960</name>
</gene>
<dbReference type="EMBL" id="NBYY01000020">
    <property type="protein sequence ID" value="PCS22434.1"/>
    <property type="molecule type" value="Genomic_DNA"/>
</dbReference>
<organism evidence="1 2">
    <name type="scientific">Candidatus Enterovibrio escicola</name>
    <dbReference type="NCBI Taxonomy" id="1927127"/>
    <lineage>
        <taxon>Bacteria</taxon>
        <taxon>Pseudomonadati</taxon>
        <taxon>Pseudomonadota</taxon>
        <taxon>Gammaproteobacteria</taxon>
        <taxon>Vibrionales</taxon>
        <taxon>Vibrionaceae</taxon>
        <taxon>Enterovibrio</taxon>
    </lineage>
</organism>
<name>A0A2A5T2R0_9GAMM</name>
<accession>A0A2A5T2R0</accession>
<protein>
    <submittedName>
        <fullName evidence="1">Uncharacterized protein</fullName>
    </submittedName>
</protein>
<evidence type="ECO:0000313" key="2">
    <source>
        <dbReference type="Proteomes" id="UP000219020"/>
    </source>
</evidence>
<proteinExistence type="predicted"/>
<keyword evidence="2" id="KW-1185">Reference proteome</keyword>
<reference evidence="2" key="1">
    <citation type="submission" date="2017-04" db="EMBL/GenBank/DDBJ databases">
        <title>Genome evolution of the luminous symbionts of deep sea anglerfish.</title>
        <authorList>
            <person name="Hendry T.A."/>
        </authorList>
    </citation>
    <scope>NUCLEOTIDE SEQUENCE [LARGE SCALE GENOMIC DNA]</scope>
</reference>
<dbReference type="Proteomes" id="UP000219020">
    <property type="component" value="Unassembled WGS sequence"/>
</dbReference>
<comment type="caution">
    <text evidence="1">The sequence shown here is derived from an EMBL/GenBank/DDBJ whole genome shotgun (WGS) entry which is preliminary data.</text>
</comment>